<dbReference type="InterPro" id="IPR000277">
    <property type="entry name" value="Cys/Met-Metab_PyrdxlP-dep_enz"/>
</dbReference>
<dbReference type="PANTHER" id="PTHR11808">
    <property type="entry name" value="TRANS-SULFURATION ENZYME FAMILY MEMBER"/>
    <property type="match status" value="1"/>
</dbReference>
<protein>
    <submittedName>
        <fullName evidence="5">Cystathionine gamma-lyase</fullName>
        <ecNumber evidence="5">4.4.1.1</ecNumber>
    </submittedName>
</protein>
<evidence type="ECO:0000256" key="2">
    <source>
        <dbReference type="ARBA" id="ARBA00022898"/>
    </source>
</evidence>
<dbReference type="Gene3D" id="3.90.1150.10">
    <property type="entry name" value="Aspartate Aminotransferase, domain 1"/>
    <property type="match status" value="1"/>
</dbReference>
<dbReference type="GO" id="GO:0004123">
    <property type="term" value="F:cystathionine gamma-lyase activity"/>
    <property type="evidence" value="ECO:0007669"/>
    <property type="project" value="TreeGrafter"/>
</dbReference>
<dbReference type="PANTHER" id="PTHR11808:SF85">
    <property type="entry name" value="CYSTATHIONINE GAMMA-LYASE-RELATED"/>
    <property type="match status" value="1"/>
</dbReference>
<accession>A0A2T4UFE1</accession>
<dbReference type="Proteomes" id="UP000240739">
    <property type="component" value="Unassembled WGS sequence"/>
</dbReference>
<feature type="modified residue" description="N6-(pyridoxal phosphate)lysine" evidence="3">
    <location>
        <position position="198"/>
    </location>
</feature>
<dbReference type="GO" id="GO:0019343">
    <property type="term" value="P:cysteine biosynthetic process via cystathionine"/>
    <property type="evidence" value="ECO:0007669"/>
    <property type="project" value="TreeGrafter"/>
</dbReference>
<sequence>MCRVDDPETRVVHAGLPAPVDGAPFLPGPVLAAPFHLRGDPELPTREGYARFTTPTWEAFEAAVGELEGGSTVLFPSGMAALSAALLSALRPGDVLVAPSDAYPGVRAVCHDHLEPIGVECRLVPTDEAAIRAALPGATAVWVESPSNPGLDVLDLAPLAADVHAAGAVLLVDNTLAGPLRVRPLELGADVSMLSASKQLTGHSDLVLGTVTVRDPVRLAALRAWRTTVGAIPGAVEAWLAHRSLATLGVRTARQEDTARALVAALRGREDVTDVRWPQVGPVVCFTLRDAATARAFLGHCRLVAEATSFGGVHSSAERRARWGTDAVAEGWIRLSVGVEATADVVADVLAALDLAG</sequence>
<dbReference type="EMBL" id="PYYB01000002">
    <property type="protein sequence ID" value="PTL56506.1"/>
    <property type="molecule type" value="Genomic_DNA"/>
</dbReference>
<dbReference type="OrthoDB" id="9780685at2"/>
<comment type="cofactor">
    <cofactor evidence="1 4">
        <name>pyridoxal 5'-phosphate</name>
        <dbReference type="ChEBI" id="CHEBI:597326"/>
    </cofactor>
</comment>
<dbReference type="InterPro" id="IPR015421">
    <property type="entry name" value="PyrdxlP-dep_Trfase_major"/>
</dbReference>
<dbReference type="GO" id="GO:0030170">
    <property type="term" value="F:pyridoxal phosphate binding"/>
    <property type="evidence" value="ECO:0007669"/>
    <property type="project" value="InterPro"/>
</dbReference>
<keyword evidence="6" id="KW-1185">Reference proteome</keyword>
<dbReference type="Pfam" id="PF01053">
    <property type="entry name" value="Cys_Met_Meta_PP"/>
    <property type="match status" value="1"/>
</dbReference>
<dbReference type="GO" id="GO:0019346">
    <property type="term" value="P:transsulfuration"/>
    <property type="evidence" value="ECO:0007669"/>
    <property type="project" value="InterPro"/>
</dbReference>
<dbReference type="InterPro" id="IPR015424">
    <property type="entry name" value="PyrdxlP-dep_Trfase"/>
</dbReference>
<keyword evidence="5" id="KW-0456">Lyase</keyword>
<dbReference type="Gene3D" id="3.40.640.10">
    <property type="entry name" value="Type I PLP-dependent aspartate aminotransferase-like (Major domain)"/>
    <property type="match status" value="1"/>
</dbReference>
<dbReference type="InterPro" id="IPR015422">
    <property type="entry name" value="PyrdxlP-dep_Trfase_small"/>
</dbReference>
<dbReference type="EC" id="4.4.1.1" evidence="5"/>
<comment type="caution">
    <text evidence="5">The sequence shown here is derived from an EMBL/GenBank/DDBJ whole genome shotgun (WGS) entry which is preliminary data.</text>
</comment>
<keyword evidence="2 3" id="KW-0663">Pyridoxal phosphate</keyword>
<evidence type="ECO:0000256" key="1">
    <source>
        <dbReference type="ARBA" id="ARBA00001933"/>
    </source>
</evidence>
<dbReference type="AlphaFoldDB" id="A0A2T4UFE1"/>
<dbReference type="PIRSF" id="PIRSF001434">
    <property type="entry name" value="CGS"/>
    <property type="match status" value="1"/>
</dbReference>
<reference evidence="5 6" key="1">
    <citation type="submission" date="2018-03" db="EMBL/GenBank/DDBJ databases">
        <title>Aquarubrobacter algicola gen. nov., sp. nov., a novel actinobacterium isolated from shallow eutrophic lake during the end of cyanobacterial harmful algal blooms.</title>
        <authorList>
            <person name="Chun S.J."/>
        </authorList>
    </citation>
    <scope>NUCLEOTIDE SEQUENCE [LARGE SCALE GENOMIC DNA]</scope>
    <source>
        <strain evidence="5 6">Seoho-28</strain>
    </source>
</reference>
<dbReference type="GO" id="GO:0005737">
    <property type="term" value="C:cytoplasm"/>
    <property type="evidence" value="ECO:0007669"/>
    <property type="project" value="TreeGrafter"/>
</dbReference>
<evidence type="ECO:0000256" key="4">
    <source>
        <dbReference type="RuleBase" id="RU362118"/>
    </source>
</evidence>
<proteinExistence type="inferred from homology"/>
<dbReference type="SUPFAM" id="SSF53383">
    <property type="entry name" value="PLP-dependent transferases"/>
    <property type="match status" value="1"/>
</dbReference>
<evidence type="ECO:0000313" key="5">
    <source>
        <dbReference type="EMBL" id="PTL56506.1"/>
    </source>
</evidence>
<evidence type="ECO:0000313" key="6">
    <source>
        <dbReference type="Proteomes" id="UP000240739"/>
    </source>
</evidence>
<gene>
    <name evidence="5" type="ORF">C7Y72_16250</name>
</gene>
<evidence type="ECO:0000256" key="3">
    <source>
        <dbReference type="PIRSR" id="PIRSR001434-2"/>
    </source>
</evidence>
<organism evidence="5 6">
    <name type="scientific">Paraconexibacter algicola</name>
    <dbReference type="NCBI Taxonomy" id="2133960"/>
    <lineage>
        <taxon>Bacteria</taxon>
        <taxon>Bacillati</taxon>
        <taxon>Actinomycetota</taxon>
        <taxon>Thermoleophilia</taxon>
        <taxon>Solirubrobacterales</taxon>
        <taxon>Paraconexibacteraceae</taxon>
        <taxon>Paraconexibacter</taxon>
    </lineage>
</organism>
<comment type="similarity">
    <text evidence="4">Belongs to the trans-sulfuration enzymes family.</text>
</comment>
<name>A0A2T4UFE1_9ACTN</name>